<sequence length="758" mass="80092">LSLVQTIAFLPSSVGGGGDGDDCSGLDSARRAGDDKQQSGALAQPSLIVDFDDQSKVLLASDIKRTVLYALDLCTHPNLPLEGLAFGSISEFLLTSPCIAFDIGQITRQTFPSATEELEVGVEVSPPRMAENRSLVSPHCEVLLAPEAFVSPANSSSSENSPSQVTSSITKVTELEPSASRSPVLNQTEDMFTYVISLFHVYYQAVLTAVRAPATNFRTKCNPAAGDSITSSLNVSTVDSSDLLLAGESLHPTVTAPIPTPTTGPSGDSEEDHRDVEKALDGVGESLLSNAAAAAATAAVVASSSDSSFSSIPTAKGADSLSGPVSPASVSSPGKQRASMSTNFRSQAASPSQQLRSLKKTFDSTPSFDSMFTNAFQPPGSPNSSEVHSLLGESRIPPMSDSLSYTNRPPPSYLSDSVRSLMGSSSSLESRAFNSRGPPLPSSSSVASVGTGGSCVAPTVPNGNPYTSLSPSLSGVAFNLDELVASINKLVQENKNQLNKVVTTQNALVQKLNEISSLQQERAVSLPSAAAGSAQVALPSSSSISSLSAMMSPSTAVQKPETSDIGVSPQWADLMMEQLRSQKTETTKRLNQLENSLKNLINTQKAASAAATSPSTSTEMNAKHTKMLTEQIRNILKTELQTVFRANTPKMIEPLRQSAVRTIEDAVRNLPSLLADQMMRVLNDPFSVTLATDCDKISSTYRRYCAVAPSVSAAYREELRGVLVPAFNNGIQLLLKDLDVILKTGFQQREQTLKISAE</sequence>
<feature type="compositionally biased region" description="Polar residues" evidence="2">
    <location>
        <begin position="369"/>
        <end position="387"/>
    </location>
</feature>
<proteinExistence type="predicted"/>
<reference evidence="3" key="1">
    <citation type="submission" date="2016-06" db="UniProtKB">
        <authorList>
            <consortium name="WormBaseParasite"/>
        </authorList>
    </citation>
    <scope>IDENTIFICATION</scope>
</reference>
<feature type="compositionally biased region" description="Low complexity" evidence="2">
    <location>
        <begin position="252"/>
        <end position="265"/>
    </location>
</feature>
<organism evidence="3">
    <name type="scientific">Schistocephalus solidus</name>
    <name type="common">Tapeworm</name>
    <dbReference type="NCBI Taxonomy" id="70667"/>
    <lineage>
        <taxon>Eukaryota</taxon>
        <taxon>Metazoa</taxon>
        <taxon>Spiralia</taxon>
        <taxon>Lophotrochozoa</taxon>
        <taxon>Platyhelminthes</taxon>
        <taxon>Cestoda</taxon>
        <taxon>Eucestoda</taxon>
        <taxon>Diphyllobothriidea</taxon>
        <taxon>Diphyllobothriidae</taxon>
        <taxon>Schistocephalus</taxon>
    </lineage>
</organism>
<protein>
    <submittedName>
        <fullName evidence="3">UDENN domain-containing protein</fullName>
    </submittedName>
</protein>
<accession>A0A183T6Z7</accession>
<feature type="region of interest" description="Disordered" evidence="2">
    <location>
        <begin position="250"/>
        <end position="275"/>
    </location>
</feature>
<name>A0A183T6Z7_SCHSO</name>
<feature type="coiled-coil region" evidence="1">
    <location>
        <begin position="576"/>
        <end position="610"/>
    </location>
</feature>
<dbReference type="AlphaFoldDB" id="A0A183T6Z7"/>
<feature type="region of interest" description="Disordered" evidence="2">
    <location>
        <begin position="153"/>
        <end position="182"/>
    </location>
</feature>
<keyword evidence="1" id="KW-0175">Coiled coil</keyword>
<feature type="region of interest" description="Disordered" evidence="2">
    <location>
        <begin position="429"/>
        <end position="448"/>
    </location>
</feature>
<dbReference type="WBParaSite" id="SSLN_0001270201-mRNA-1">
    <property type="protein sequence ID" value="SSLN_0001270201-mRNA-1"/>
    <property type="gene ID" value="SSLN_0001270201"/>
</dbReference>
<feature type="region of interest" description="Disordered" evidence="2">
    <location>
        <begin position="307"/>
        <end position="357"/>
    </location>
</feature>
<feature type="compositionally biased region" description="Polar residues" evidence="2">
    <location>
        <begin position="338"/>
        <end position="356"/>
    </location>
</feature>
<feature type="region of interest" description="Disordered" evidence="2">
    <location>
        <begin position="19"/>
        <end position="39"/>
    </location>
</feature>
<evidence type="ECO:0000313" key="3">
    <source>
        <dbReference type="WBParaSite" id="SSLN_0001270201-mRNA-1"/>
    </source>
</evidence>
<evidence type="ECO:0000256" key="2">
    <source>
        <dbReference type="SAM" id="MobiDB-lite"/>
    </source>
</evidence>
<feature type="compositionally biased region" description="Low complexity" evidence="2">
    <location>
        <begin position="153"/>
        <end position="168"/>
    </location>
</feature>
<feature type="region of interest" description="Disordered" evidence="2">
    <location>
        <begin position="369"/>
        <end position="420"/>
    </location>
</feature>
<feature type="compositionally biased region" description="Basic and acidic residues" evidence="2">
    <location>
        <begin position="28"/>
        <end position="37"/>
    </location>
</feature>
<feature type="compositionally biased region" description="Low complexity" evidence="2">
    <location>
        <begin position="320"/>
        <end position="334"/>
    </location>
</feature>
<evidence type="ECO:0000256" key="1">
    <source>
        <dbReference type="SAM" id="Coils"/>
    </source>
</evidence>